<comment type="caution">
    <text evidence="1">The sequence shown here is derived from an EMBL/GenBank/DDBJ whole genome shotgun (WGS) entry which is preliminary data.</text>
</comment>
<dbReference type="Proteomes" id="UP000092377">
    <property type="component" value="Unassembled WGS sequence"/>
</dbReference>
<dbReference type="InterPro" id="IPR038202">
    <property type="entry name" value="Cro_sf"/>
</dbReference>
<evidence type="ECO:0000313" key="1">
    <source>
        <dbReference type="EMBL" id="OBU13335.1"/>
    </source>
</evidence>
<reference evidence="2" key="1">
    <citation type="submission" date="2016-06" db="EMBL/GenBank/DDBJ databases">
        <authorList>
            <person name="Butler K."/>
        </authorList>
    </citation>
    <scope>NUCLEOTIDE SEQUENCE [LARGE SCALE GENOMIC DNA]</scope>
    <source>
        <strain evidence="2">GCSL-Mp20</strain>
    </source>
</reference>
<proteinExistence type="predicted"/>
<accession>A0A1B8HU90</accession>
<dbReference type="RefSeq" id="WP_067398224.1">
    <property type="nucleotide sequence ID" value="NZ_LZEY01000001.1"/>
</dbReference>
<dbReference type="OrthoDB" id="9429495at2"/>
<dbReference type="SUPFAM" id="SSF47413">
    <property type="entry name" value="lambda repressor-like DNA-binding domains"/>
    <property type="match status" value="1"/>
</dbReference>
<evidence type="ECO:0000313" key="2">
    <source>
        <dbReference type="Proteomes" id="UP000092377"/>
    </source>
</evidence>
<organism evidence="1 2">
    <name type="scientific">Morganella psychrotolerans</name>
    <dbReference type="NCBI Taxonomy" id="368603"/>
    <lineage>
        <taxon>Bacteria</taxon>
        <taxon>Pseudomonadati</taxon>
        <taxon>Pseudomonadota</taxon>
        <taxon>Gammaproteobacteria</taxon>
        <taxon>Enterobacterales</taxon>
        <taxon>Morganellaceae</taxon>
        <taxon>Morganella</taxon>
    </lineage>
</organism>
<dbReference type="EMBL" id="LZEY01000001">
    <property type="protein sequence ID" value="OBU13335.1"/>
    <property type="molecule type" value="Genomic_DNA"/>
</dbReference>
<sequence length="75" mass="8076">MKKITLSEFVSEVGQQKAADTFGIRQSAISKAIERNRNIIVIQSDGVVLGAEEIKPFPGKAIGKLNVPDAKHTDA</sequence>
<name>A0A1B8HU90_9GAMM</name>
<dbReference type="GO" id="GO:0003677">
    <property type="term" value="F:DNA binding"/>
    <property type="evidence" value="ECO:0007669"/>
    <property type="project" value="InterPro"/>
</dbReference>
<evidence type="ECO:0008006" key="3">
    <source>
        <dbReference type="Google" id="ProtNLM"/>
    </source>
</evidence>
<keyword evidence="2" id="KW-1185">Reference proteome</keyword>
<dbReference type="Pfam" id="PF09048">
    <property type="entry name" value="Cro"/>
    <property type="match status" value="1"/>
</dbReference>
<dbReference type="GO" id="GO:0006355">
    <property type="term" value="P:regulation of DNA-templated transcription"/>
    <property type="evidence" value="ECO:0007669"/>
    <property type="project" value="InterPro"/>
</dbReference>
<gene>
    <name evidence="1" type="ORF">AYY18_00885</name>
</gene>
<protein>
    <recommendedName>
        <fullName evidence="3">Cro/Cl family transcriptional regulator</fullName>
    </recommendedName>
</protein>
<dbReference type="InterPro" id="IPR010982">
    <property type="entry name" value="Lambda_DNA-bd_dom_sf"/>
</dbReference>
<dbReference type="AlphaFoldDB" id="A0A1B8HU90"/>
<dbReference type="InterPro" id="IPR000655">
    <property type="entry name" value="Cro-like"/>
</dbReference>
<dbReference type="Gene3D" id="3.30.240.10">
    <property type="entry name" value="CRO Repressor"/>
    <property type="match status" value="1"/>
</dbReference>